<reference evidence="2" key="1">
    <citation type="submission" date="2016-10" db="EMBL/GenBank/DDBJ databases">
        <authorList>
            <person name="Varghese N."/>
            <person name="Submissions S."/>
        </authorList>
    </citation>
    <scope>NUCLEOTIDE SEQUENCE [LARGE SCALE GENOMIC DNA]</scope>
    <source>
        <strain evidence="2">DSM 15719</strain>
    </source>
</reference>
<sequence length="42" mass="4748">MILNNFAEFSNAFQAVKQLNHNEVNLIFVASNVANFTVFAFI</sequence>
<dbReference type="AlphaFoldDB" id="A0A1H9CC71"/>
<evidence type="ECO:0000313" key="1">
    <source>
        <dbReference type="EMBL" id="SEP98830.1"/>
    </source>
</evidence>
<organism evidence="1 2">
    <name type="scientific">Flavobacterium frigoris</name>
    <dbReference type="NCBI Taxonomy" id="229204"/>
    <lineage>
        <taxon>Bacteria</taxon>
        <taxon>Pseudomonadati</taxon>
        <taxon>Bacteroidota</taxon>
        <taxon>Flavobacteriia</taxon>
        <taxon>Flavobacteriales</taxon>
        <taxon>Flavobacteriaceae</taxon>
        <taxon>Flavobacterium</taxon>
    </lineage>
</organism>
<proteinExistence type="predicted"/>
<name>A0A1H9CC71_FLAFI</name>
<accession>A0A1H9CC71</accession>
<dbReference type="EMBL" id="FOFZ01000001">
    <property type="protein sequence ID" value="SEP98830.1"/>
    <property type="molecule type" value="Genomic_DNA"/>
</dbReference>
<gene>
    <name evidence="1" type="ORF">SAMN05444355_101135</name>
</gene>
<protein>
    <submittedName>
        <fullName evidence="1">Uncharacterized protein</fullName>
    </submittedName>
</protein>
<keyword evidence="2" id="KW-1185">Reference proteome</keyword>
<dbReference type="Proteomes" id="UP000183658">
    <property type="component" value="Unassembled WGS sequence"/>
</dbReference>
<evidence type="ECO:0000313" key="2">
    <source>
        <dbReference type="Proteomes" id="UP000183658"/>
    </source>
</evidence>